<evidence type="ECO:0000256" key="1">
    <source>
        <dbReference type="ARBA" id="ARBA00022723"/>
    </source>
</evidence>
<dbReference type="PANTHER" id="PTHR10762:SF1">
    <property type="entry name" value="2-(3-AMINO-3-CARBOXYPROPYL)HISTIDINE SYNTHASE SUBUNIT 1"/>
    <property type="match status" value="1"/>
</dbReference>
<dbReference type="GO" id="GO:0090560">
    <property type="term" value="F:2-(3-amino-3-carboxypropyl)histidine synthase activity"/>
    <property type="evidence" value="ECO:0007669"/>
    <property type="project" value="InterPro"/>
</dbReference>
<keyword evidence="2" id="KW-0408">Iron</keyword>
<name>A0A0M0BRG5_9ARCH</name>
<dbReference type="GO" id="GO:0051536">
    <property type="term" value="F:iron-sulfur cluster binding"/>
    <property type="evidence" value="ECO:0007669"/>
    <property type="project" value="UniProtKB-KW"/>
</dbReference>
<dbReference type="Proteomes" id="UP000054016">
    <property type="component" value="Unassembled WGS sequence"/>
</dbReference>
<dbReference type="AlphaFoldDB" id="A0A0M0BRG5"/>
<evidence type="ECO:0000256" key="3">
    <source>
        <dbReference type="ARBA" id="ARBA00023014"/>
    </source>
</evidence>
<evidence type="ECO:0000256" key="4">
    <source>
        <dbReference type="ARBA" id="ARBA00043952"/>
    </source>
</evidence>
<dbReference type="GO" id="GO:0017183">
    <property type="term" value="P:protein histidyl modification to diphthamide"/>
    <property type="evidence" value="ECO:0007669"/>
    <property type="project" value="InterPro"/>
</dbReference>
<keyword evidence="3" id="KW-0411">Iron-sulfur</keyword>
<dbReference type="Gene3D" id="3.40.50.11860">
    <property type="entry name" value="Diphthamide synthesis DPH1/DPH2 domain 3"/>
    <property type="match status" value="1"/>
</dbReference>
<dbReference type="FunFam" id="3.40.50.11860:FF:000001">
    <property type="entry name" value="2-(3-amino-3-carboxypropyl)histidine synthase subunit 2"/>
    <property type="match status" value="1"/>
</dbReference>
<dbReference type="Pfam" id="PF01866">
    <property type="entry name" value="Diphthamide_syn"/>
    <property type="match status" value="1"/>
</dbReference>
<evidence type="ECO:0008006" key="7">
    <source>
        <dbReference type="Google" id="ProtNLM"/>
    </source>
</evidence>
<dbReference type="EMBL" id="LFWV01000045">
    <property type="protein sequence ID" value="KON31014.1"/>
    <property type="molecule type" value="Genomic_DNA"/>
</dbReference>
<dbReference type="InterPro" id="IPR042265">
    <property type="entry name" value="DPH1/DPH2_3"/>
</dbReference>
<evidence type="ECO:0000313" key="5">
    <source>
        <dbReference type="EMBL" id="KON31014.1"/>
    </source>
</evidence>
<keyword evidence="1" id="KW-0479">Metal-binding</keyword>
<gene>
    <name evidence="5" type="ORF">AC478_03415</name>
</gene>
<accession>A0A0M0BRG5</accession>
<dbReference type="NCBIfam" id="TIGR00322">
    <property type="entry name" value="diphth2_R"/>
    <property type="match status" value="1"/>
</dbReference>
<sequence>MLKQRWACIEEAKRAKNFGVLIGLKLGQKRFEEAIKIKGIAEKNGKAAFLFAVRELSPETLMEFPSVDAYVNTACPRISLEAPSKFRKPVLTLNEFMVVAGETSWETLLRNGLFEN</sequence>
<proteinExistence type="predicted"/>
<dbReference type="InterPro" id="IPR016435">
    <property type="entry name" value="DPH1/DPH2"/>
</dbReference>
<comment type="caution">
    <text evidence="5">The sequence shown here is derived from an EMBL/GenBank/DDBJ whole genome shotgun (WGS) entry which is preliminary data.</text>
</comment>
<dbReference type="PANTHER" id="PTHR10762">
    <property type="entry name" value="DIPHTHAMIDE BIOSYNTHESIS PROTEIN"/>
    <property type="match status" value="1"/>
</dbReference>
<organism evidence="5 6">
    <name type="scientific">miscellaneous Crenarchaeota group-1 archaeon SG8-32-3</name>
    <dbReference type="NCBI Taxonomy" id="1685125"/>
    <lineage>
        <taxon>Archaea</taxon>
        <taxon>Candidatus Bathyarchaeota</taxon>
        <taxon>MCG-1</taxon>
    </lineage>
</organism>
<protein>
    <recommendedName>
        <fullName evidence="7">Diphthamide biosynthesis enzyme Dph2</fullName>
    </recommendedName>
</protein>
<dbReference type="GO" id="GO:0046872">
    <property type="term" value="F:metal ion binding"/>
    <property type="evidence" value="ECO:0007669"/>
    <property type="project" value="UniProtKB-KW"/>
</dbReference>
<evidence type="ECO:0000256" key="2">
    <source>
        <dbReference type="ARBA" id="ARBA00023004"/>
    </source>
</evidence>
<comment type="pathway">
    <text evidence="4">Protein modification.</text>
</comment>
<reference evidence="6" key="1">
    <citation type="submission" date="2015-06" db="EMBL/GenBank/DDBJ databases">
        <title>New insights into the roles of widespread benthic archaea in carbon and nitrogen cycling.</title>
        <authorList>
            <person name="Lazar C.S."/>
            <person name="Baker B.J."/>
            <person name="Seitz K.W."/>
            <person name="Hyde A.S."/>
            <person name="Dick G.J."/>
            <person name="Hinrichs K.-U."/>
            <person name="Teske A.P."/>
        </authorList>
    </citation>
    <scope>NUCLEOTIDE SEQUENCE [LARGE SCALE GENOMIC DNA]</scope>
</reference>
<evidence type="ECO:0000313" key="6">
    <source>
        <dbReference type="Proteomes" id="UP000054016"/>
    </source>
</evidence>